<evidence type="ECO:0000313" key="1">
    <source>
        <dbReference type="EMBL" id="CAG8547452.1"/>
    </source>
</evidence>
<comment type="caution">
    <text evidence="1">The sequence shown here is derived from an EMBL/GenBank/DDBJ whole genome shotgun (WGS) entry which is preliminary data.</text>
</comment>
<proteinExistence type="predicted"/>
<evidence type="ECO:0000313" key="2">
    <source>
        <dbReference type="Proteomes" id="UP000789901"/>
    </source>
</evidence>
<reference evidence="1 2" key="1">
    <citation type="submission" date="2021-06" db="EMBL/GenBank/DDBJ databases">
        <authorList>
            <person name="Kallberg Y."/>
            <person name="Tangrot J."/>
            <person name="Rosling A."/>
        </authorList>
    </citation>
    <scope>NUCLEOTIDE SEQUENCE [LARGE SCALE GENOMIC DNA]</scope>
    <source>
        <strain evidence="1 2">120-4 pot B 10/14</strain>
    </source>
</reference>
<accession>A0ABN7UA65</accession>
<sequence>MNIDKTEHEPISLWDSKILIVVSTYLIGKEKSFGYCESIKIIQGEESLVILMKFNLMTS</sequence>
<organism evidence="1 2">
    <name type="scientific">Gigaspora margarita</name>
    <dbReference type="NCBI Taxonomy" id="4874"/>
    <lineage>
        <taxon>Eukaryota</taxon>
        <taxon>Fungi</taxon>
        <taxon>Fungi incertae sedis</taxon>
        <taxon>Mucoromycota</taxon>
        <taxon>Glomeromycotina</taxon>
        <taxon>Glomeromycetes</taxon>
        <taxon>Diversisporales</taxon>
        <taxon>Gigasporaceae</taxon>
        <taxon>Gigaspora</taxon>
    </lineage>
</organism>
<protein>
    <submittedName>
        <fullName evidence="1">42636_t:CDS:1</fullName>
    </submittedName>
</protein>
<keyword evidence="2" id="KW-1185">Reference proteome</keyword>
<gene>
    <name evidence="1" type="ORF">GMARGA_LOCUS4389</name>
</gene>
<dbReference type="EMBL" id="CAJVQB010001715">
    <property type="protein sequence ID" value="CAG8547452.1"/>
    <property type="molecule type" value="Genomic_DNA"/>
</dbReference>
<name>A0ABN7UA65_GIGMA</name>
<dbReference type="Proteomes" id="UP000789901">
    <property type="component" value="Unassembled WGS sequence"/>
</dbReference>